<accession>A0ABP1D2Q7</accession>
<keyword evidence="3" id="KW-1185">Reference proteome</keyword>
<evidence type="ECO:0008006" key="4">
    <source>
        <dbReference type="Google" id="ProtNLM"/>
    </source>
</evidence>
<sequence length="401" mass="45062">MYNNAPLIVNLGSTFQDSDTRPRSSPPRNKIGPEPCLIERLPSTAFIQREAHFILPKAVIKQLRREPSPTVEEEWREEAEEAEENSTEQSPDDENVHPRPAHTRRRSVSSILSSISSATSKSAWSISSQSKVSKAWKDPEPYEVLRAIEKKDIMFLMEIRDRAFHLLVRKSGGATPLLHAMRIGQSHQDVAILLLGAFSRYVNQLQDEDISKPATKVLLKALRANLKLAIDFGLATQQSDLIASFLQTLIMSEGDKWVANQASSVGLALRAGREGKPVHTAAAAVRSFATKELGKAKIIAALEDYVANATADLLMIAAWSNVLDAINTDDSIPTYYFARDDRVYKAFCDRLDRHKQVIERKASRRLRWQLRVLRKVMEGRTTNYRSKVELLAEEFDEGEGV</sequence>
<dbReference type="EMBL" id="OZ037945">
    <property type="protein sequence ID" value="CAL1702185.1"/>
    <property type="molecule type" value="Genomic_DNA"/>
</dbReference>
<organism evidence="2 3">
    <name type="scientific">Somion occarium</name>
    <dbReference type="NCBI Taxonomy" id="3059160"/>
    <lineage>
        <taxon>Eukaryota</taxon>
        <taxon>Fungi</taxon>
        <taxon>Dikarya</taxon>
        <taxon>Basidiomycota</taxon>
        <taxon>Agaricomycotina</taxon>
        <taxon>Agaricomycetes</taxon>
        <taxon>Polyporales</taxon>
        <taxon>Cerrenaceae</taxon>
        <taxon>Somion</taxon>
    </lineage>
</organism>
<gene>
    <name evidence="2" type="ORF">GFSPODELE1_LOCUS3921</name>
</gene>
<name>A0ABP1D2Q7_9APHY</name>
<reference evidence="3" key="1">
    <citation type="submission" date="2024-04" db="EMBL/GenBank/DDBJ databases">
        <authorList>
            <person name="Shaw F."/>
            <person name="Minotto A."/>
        </authorList>
    </citation>
    <scope>NUCLEOTIDE SEQUENCE [LARGE SCALE GENOMIC DNA]</scope>
</reference>
<evidence type="ECO:0000313" key="3">
    <source>
        <dbReference type="Proteomes" id="UP001497453"/>
    </source>
</evidence>
<dbReference type="Proteomes" id="UP001497453">
    <property type="component" value="Chromosome 2"/>
</dbReference>
<feature type="region of interest" description="Disordered" evidence="1">
    <location>
        <begin position="65"/>
        <end position="110"/>
    </location>
</feature>
<evidence type="ECO:0000313" key="2">
    <source>
        <dbReference type="EMBL" id="CAL1702185.1"/>
    </source>
</evidence>
<evidence type="ECO:0000256" key="1">
    <source>
        <dbReference type="SAM" id="MobiDB-lite"/>
    </source>
</evidence>
<feature type="region of interest" description="Disordered" evidence="1">
    <location>
        <begin position="1"/>
        <end position="35"/>
    </location>
</feature>
<protein>
    <recommendedName>
        <fullName evidence="4">Ankyrin repeat protein</fullName>
    </recommendedName>
</protein>
<feature type="compositionally biased region" description="Acidic residues" evidence="1">
    <location>
        <begin position="71"/>
        <end position="93"/>
    </location>
</feature>
<proteinExistence type="predicted"/>